<dbReference type="RefSeq" id="WP_305932061.1">
    <property type="nucleotide sequence ID" value="NZ_JAVAIM010000001.1"/>
</dbReference>
<evidence type="ECO:0000256" key="6">
    <source>
        <dbReference type="ARBA" id="ARBA00023288"/>
    </source>
</evidence>
<proteinExistence type="inferred from homology"/>
<dbReference type="Pfam" id="PF08085">
    <property type="entry name" value="Entericidin"/>
    <property type="match status" value="1"/>
</dbReference>
<evidence type="ECO:0000256" key="7">
    <source>
        <dbReference type="SAM" id="SignalP"/>
    </source>
</evidence>
<evidence type="ECO:0000256" key="4">
    <source>
        <dbReference type="ARBA" id="ARBA00023136"/>
    </source>
</evidence>
<name>A0ABT9HP93_9SPHN</name>
<gene>
    <name evidence="8" type="ORF">Q9K02_05960</name>
</gene>
<evidence type="ECO:0000256" key="3">
    <source>
        <dbReference type="ARBA" id="ARBA00022729"/>
    </source>
</evidence>
<evidence type="ECO:0000256" key="5">
    <source>
        <dbReference type="ARBA" id="ARBA00023139"/>
    </source>
</evidence>
<dbReference type="EMBL" id="JAVAIM010000001">
    <property type="protein sequence ID" value="MDP4574682.1"/>
    <property type="molecule type" value="Genomic_DNA"/>
</dbReference>
<feature type="chain" id="PRO_5045409224" evidence="7">
    <location>
        <begin position="21"/>
        <end position="42"/>
    </location>
</feature>
<keyword evidence="2" id="KW-1003">Cell membrane</keyword>
<comment type="similarity">
    <text evidence="1">Belongs to the EcnA/EcnB lipoprotein family.</text>
</comment>
<keyword evidence="6 8" id="KW-0449">Lipoprotein</keyword>
<evidence type="ECO:0000313" key="8">
    <source>
        <dbReference type="EMBL" id="MDP4574682.1"/>
    </source>
</evidence>
<keyword evidence="4" id="KW-0472">Membrane</keyword>
<accession>A0ABT9HP93</accession>
<reference evidence="8 9" key="1">
    <citation type="submission" date="2023-08" db="EMBL/GenBank/DDBJ databases">
        <title>genomic of G39.</title>
        <authorList>
            <person name="Wang Y."/>
        </authorList>
    </citation>
    <scope>NUCLEOTIDE SEQUENCE [LARGE SCALE GENOMIC DNA]</scope>
    <source>
        <strain evidence="8 9">G39</strain>
    </source>
</reference>
<keyword evidence="9" id="KW-1185">Reference proteome</keyword>
<keyword evidence="3 7" id="KW-0732">Signal</keyword>
<comment type="caution">
    <text evidence="8">The sequence shown here is derived from an EMBL/GenBank/DDBJ whole genome shotgun (WGS) entry which is preliminary data.</text>
</comment>
<protein>
    <submittedName>
        <fullName evidence="8">Entericidin A/B family lipoprotein</fullName>
    </submittedName>
</protein>
<evidence type="ECO:0000256" key="1">
    <source>
        <dbReference type="ARBA" id="ARBA00010296"/>
    </source>
</evidence>
<evidence type="ECO:0000256" key="2">
    <source>
        <dbReference type="ARBA" id="ARBA00022475"/>
    </source>
</evidence>
<evidence type="ECO:0000313" key="9">
    <source>
        <dbReference type="Proteomes" id="UP001240639"/>
    </source>
</evidence>
<dbReference type="PROSITE" id="PS51257">
    <property type="entry name" value="PROKAR_LIPOPROTEIN"/>
    <property type="match status" value="1"/>
</dbReference>
<dbReference type="Proteomes" id="UP001240639">
    <property type="component" value="Unassembled WGS sequence"/>
</dbReference>
<organism evidence="8 9">
    <name type="scientific">Qipengyuania profundimaris</name>
    <dbReference type="NCBI Taxonomy" id="3067652"/>
    <lineage>
        <taxon>Bacteria</taxon>
        <taxon>Pseudomonadati</taxon>
        <taxon>Pseudomonadota</taxon>
        <taxon>Alphaproteobacteria</taxon>
        <taxon>Sphingomonadales</taxon>
        <taxon>Erythrobacteraceae</taxon>
        <taxon>Qipengyuania</taxon>
    </lineage>
</organism>
<sequence length="42" mass="4324">MIKKILLAFGITTMALTATACNTVRGVGQDIESVGDAGDEVI</sequence>
<keyword evidence="5" id="KW-0564">Palmitate</keyword>
<feature type="signal peptide" evidence="7">
    <location>
        <begin position="1"/>
        <end position="20"/>
    </location>
</feature>
<dbReference type="InterPro" id="IPR012556">
    <property type="entry name" value="Entericidin"/>
</dbReference>